<dbReference type="EMBL" id="JAACJN010000065">
    <property type="protein sequence ID" value="KAF5380207.1"/>
    <property type="molecule type" value="Genomic_DNA"/>
</dbReference>
<accession>A0A8H5HBF7</accession>
<feature type="compositionally biased region" description="Pro residues" evidence="1">
    <location>
        <begin position="603"/>
        <end position="615"/>
    </location>
</feature>
<feature type="region of interest" description="Disordered" evidence="1">
    <location>
        <begin position="452"/>
        <end position="687"/>
    </location>
</feature>
<feature type="compositionally biased region" description="Low complexity" evidence="1">
    <location>
        <begin position="526"/>
        <end position="558"/>
    </location>
</feature>
<dbReference type="OrthoDB" id="2975025at2759"/>
<evidence type="ECO:0000313" key="3">
    <source>
        <dbReference type="EMBL" id="KAF5380207.1"/>
    </source>
</evidence>
<dbReference type="Proteomes" id="UP000518752">
    <property type="component" value="Unassembled WGS sequence"/>
</dbReference>
<evidence type="ECO:0000256" key="2">
    <source>
        <dbReference type="SAM" id="SignalP"/>
    </source>
</evidence>
<comment type="caution">
    <text evidence="3">The sequence shown here is derived from an EMBL/GenBank/DDBJ whole genome shotgun (WGS) entry which is preliminary data.</text>
</comment>
<reference evidence="3 4" key="1">
    <citation type="journal article" date="2020" name="ISME J.">
        <title>Uncovering the hidden diversity of litter-decomposition mechanisms in mushroom-forming fungi.</title>
        <authorList>
            <person name="Floudas D."/>
            <person name="Bentzer J."/>
            <person name="Ahren D."/>
            <person name="Johansson T."/>
            <person name="Persson P."/>
            <person name="Tunlid A."/>
        </authorList>
    </citation>
    <scope>NUCLEOTIDE SEQUENCE [LARGE SCALE GENOMIC DNA]</scope>
    <source>
        <strain evidence="3 4">CBS 406.79</strain>
    </source>
</reference>
<feature type="chain" id="PRO_5034157728" evidence="2">
    <location>
        <begin position="29"/>
        <end position="687"/>
    </location>
</feature>
<organism evidence="3 4">
    <name type="scientific">Collybiopsis confluens</name>
    <dbReference type="NCBI Taxonomy" id="2823264"/>
    <lineage>
        <taxon>Eukaryota</taxon>
        <taxon>Fungi</taxon>
        <taxon>Dikarya</taxon>
        <taxon>Basidiomycota</taxon>
        <taxon>Agaricomycotina</taxon>
        <taxon>Agaricomycetes</taxon>
        <taxon>Agaricomycetidae</taxon>
        <taxon>Agaricales</taxon>
        <taxon>Marasmiineae</taxon>
        <taxon>Omphalotaceae</taxon>
        <taxon>Collybiopsis</taxon>
    </lineage>
</organism>
<proteinExistence type="predicted"/>
<feature type="compositionally biased region" description="Low complexity" evidence="1">
    <location>
        <begin position="633"/>
        <end position="659"/>
    </location>
</feature>
<protein>
    <submittedName>
        <fullName evidence="3">Uncharacterized protein</fullName>
    </submittedName>
</protein>
<feature type="compositionally biased region" description="Low complexity" evidence="1">
    <location>
        <begin position="616"/>
        <end position="625"/>
    </location>
</feature>
<feature type="compositionally biased region" description="Low complexity" evidence="1">
    <location>
        <begin position="458"/>
        <end position="518"/>
    </location>
</feature>
<feature type="signal peptide" evidence="2">
    <location>
        <begin position="1"/>
        <end position="28"/>
    </location>
</feature>
<evidence type="ECO:0000313" key="4">
    <source>
        <dbReference type="Proteomes" id="UP000518752"/>
    </source>
</evidence>
<keyword evidence="4" id="KW-1185">Reference proteome</keyword>
<feature type="compositionally biased region" description="Basic and acidic residues" evidence="1">
    <location>
        <begin position="559"/>
        <end position="570"/>
    </location>
</feature>
<sequence>MSSCIQTPRSASTTCFLLLATAIAGTSAHPFRRQVQDLTVTNYMETALQTFLSLHGVNNFHAEYPAWLPIDFAGSGSSSSSEMAMNGAFFGADQIFVPDPISYSQLMIDFIQQLNIDMNLNSTTSGINKPDVKQAAEASQTACYVGMTDALADVTKAYTDSQGDSGFRLPAGDCRICQSASNTYQAKLSEAVGKDFYIFSGALNAVAQITTQTTVIPGITMEVSTFPTLNGTLTSWQSPENAGIAPKFHWGGSSVTGSTTNTSSSGGGGVSFIWEDFSGSGSGGTTNTKSTTNTTAQGIDISFGQIGMFAVEYGLWNSPDVASALQSPSDAVAQKSAQAFKDYYGTAEKPGPLASWKDQALVVFQPSFSTQFATSQEAAEFHETSGSAGACFLFICVEAHGSSSTNTTSYVKGSQVVTFNDTSNQAYLVGFAESTYYENQGVQNVQNWNFTLNEPQDTDSSTTTPTNANSTGTTGDDNTSSTGEGDSTTTDGQSSSEGDDGASSGENDTTGDDSSSSEGDGETSGEESTITSGSSSSESDDGASSGVNETTTDGSSSSEGDRETRRRNLQKETAQSPAKKHLQPLTEHQLHLPVAPKPFKNLCPPPQSLVPPPPTSTTSRPSATPKISVKPGQSQPRTTSKPSSTSSAQKSTGTSKPKSPIIPPSKPTKPGKSGKVGRMVKAGIIKA</sequence>
<dbReference type="AlphaFoldDB" id="A0A8H5HBF7"/>
<keyword evidence="2" id="KW-0732">Signal</keyword>
<name>A0A8H5HBF7_9AGAR</name>
<evidence type="ECO:0000256" key="1">
    <source>
        <dbReference type="SAM" id="MobiDB-lite"/>
    </source>
</evidence>
<gene>
    <name evidence="3" type="ORF">D9757_008232</name>
</gene>